<organism evidence="1 2">
    <name type="scientific">Undibacterium amnicola</name>
    <dbReference type="NCBI Taxonomy" id="1834038"/>
    <lineage>
        <taxon>Bacteria</taxon>
        <taxon>Pseudomonadati</taxon>
        <taxon>Pseudomonadota</taxon>
        <taxon>Betaproteobacteria</taxon>
        <taxon>Burkholderiales</taxon>
        <taxon>Oxalobacteraceae</taxon>
        <taxon>Undibacterium</taxon>
    </lineage>
</organism>
<dbReference type="EMBL" id="JACOFU010000001">
    <property type="protein sequence ID" value="MBC3830102.1"/>
    <property type="molecule type" value="Genomic_DNA"/>
</dbReference>
<dbReference type="RefSeq" id="WP_186889142.1">
    <property type="nucleotide sequence ID" value="NZ_JACOFU010000001.1"/>
</dbReference>
<comment type="caution">
    <text evidence="1">The sequence shown here is derived from an EMBL/GenBank/DDBJ whole genome shotgun (WGS) entry which is preliminary data.</text>
</comment>
<proteinExistence type="predicted"/>
<protein>
    <submittedName>
        <fullName evidence="1">Uncharacterized protein</fullName>
    </submittedName>
</protein>
<sequence>MKTEISYSSSKITVHTILSETQDSNADLIVSECGSTNRKSRISIQLNGKTIEILFLWSHFSDEASLCIHWEENSQLLFLGGGSVSAVVDPINKIIKHCNYPMLFWSWELFGQHILELGELECRLYKLNGDLVGQTSVDPPYEYKITEKAIEFSSMVLGSTSIKILN</sequence>
<keyword evidence="2" id="KW-1185">Reference proteome</keyword>
<dbReference type="Proteomes" id="UP000643610">
    <property type="component" value="Unassembled WGS sequence"/>
</dbReference>
<gene>
    <name evidence="1" type="ORF">H8K33_01110</name>
</gene>
<evidence type="ECO:0000313" key="1">
    <source>
        <dbReference type="EMBL" id="MBC3830102.1"/>
    </source>
</evidence>
<reference evidence="1 2" key="1">
    <citation type="submission" date="2020-08" db="EMBL/GenBank/DDBJ databases">
        <title>Novel species isolated from subtropical streams in China.</title>
        <authorList>
            <person name="Lu H."/>
        </authorList>
    </citation>
    <scope>NUCLEOTIDE SEQUENCE [LARGE SCALE GENOMIC DNA]</scope>
    <source>
        <strain evidence="1 2">KCTC 52442</strain>
    </source>
</reference>
<name>A0ABR6XKQ9_9BURK</name>
<evidence type="ECO:0000313" key="2">
    <source>
        <dbReference type="Proteomes" id="UP000643610"/>
    </source>
</evidence>
<accession>A0ABR6XKQ9</accession>